<keyword evidence="1" id="KW-1133">Transmembrane helix</keyword>
<dbReference type="RefSeq" id="WP_074537196.1">
    <property type="nucleotide sequence ID" value="NZ_FNBD01000001.1"/>
</dbReference>
<gene>
    <name evidence="2" type="ORF">SAMN04487992_101347</name>
</gene>
<evidence type="ECO:0000313" key="3">
    <source>
        <dbReference type="Proteomes" id="UP000182114"/>
    </source>
</evidence>
<accession>A0A1G7D427</accession>
<evidence type="ECO:0000313" key="2">
    <source>
        <dbReference type="EMBL" id="SDE46424.1"/>
    </source>
</evidence>
<organism evidence="2 3">
    <name type="scientific">Cellulophaga baltica</name>
    <dbReference type="NCBI Taxonomy" id="76594"/>
    <lineage>
        <taxon>Bacteria</taxon>
        <taxon>Pseudomonadati</taxon>
        <taxon>Bacteroidota</taxon>
        <taxon>Flavobacteriia</taxon>
        <taxon>Flavobacteriales</taxon>
        <taxon>Flavobacteriaceae</taxon>
        <taxon>Cellulophaga</taxon>
    </lineage>
</organism>
<dbReference type="EMBL" id="FNBD01000001">
    <property type="protein sequence ID" value="SDE46424.1"/>
    <property type="molecule type" value="Genomic_DNA"/>
</dbReference>
<name>A0A1G7D427_9FLAO</name>
<proteinExistence type="predicted"/>
<sequence length="302" mass="35167">MKTSETYKEEILEKYKREKGGLMKGFLTKPTRRQIREACLWLLDRRKSQNDGYILNRYFQFEEGASKFQRIQKIDADKFLPVVNFLKENTQNTSIENLELISWLIDFQPRPLQEYLRKEKPLPNSEIGIKKGAYNVEDGDEDLTPETSGLIDEGDKGKSKWGTRQITITISMVFGVILFFIIINKKHVASNETRCMTWAKTHYEEVSCATKPYSKYGTDVVPYEEVKIKNFKKIEVNMATDFFAPVTKKPLIWYTKNKNGETEYFTSPGLHPITGKTLDEITPYIIQKYVPLHSNKKESFVN</sequence>
<keyword evidence="3" id="KW-1185">Reference proteome</keyword>
<evidence type="ECO:0000256" key="1">
    <source>
        <dbReference type="SAM" id="Phobius"/>
    </source>
</evidence>
<dbReference type="Proteomes" id="UP000182114">
    <property type="component" value="Unassembled WGS sequence"/>
</dbReference>
<protein>
    <submittedName>
        <fullName evidence="2">Uncharacterized protein</fullName>
    </submittedName>
</protein>
<keyword evidence="1" id="KW-0812">Transmembrane</keyword>
<keyword evidence="1" id="KW-0472">Membrane</keyword>
<reference evidence="3" key="1">
    <citation type="submission" date="2016-10" db="EMBL/GenBank/DDBJ databases">
        <authorList>
            <person name="Varghese N."/>
            <person name="Submissions S."/>
        </authorList>
    </citation>
    <scope>NUCLEOTIDE SEQUENCE [LARGE SCALE GENOMIC DNA]</scope>
    <source>
        <strain evidence="3">DSM 24729</strain>
    </source>
</reference>
<dbReference type="AlphaFoldDB" id="A0A1G7D427"/>
<feature type="transmembrane region" description="Helical" evidence="1">
    <location>
        <begin position="166"/>
        <end position="183"/>
    </location>
</feature>